<dbReference type="HOGENOM" id="CLU_2719651_0_0_0"/>
<dbReference type="AlphaFoldDB" id="Q7UFD8"/>
<proteinExistence type="predicted"/>
<dbReference type="InParanoid" id="Q7UFD8"/>
<name>Q7UFD8_RHOBA</name>
<accession>Q7UFD8</accession>
<dbReference type="EnsemblBacteria" id="CAD78744">
    <property type="protein sequence ID" value="CAD78744"/>
    <property type="gene ID" value="RB10176"/>
</dbReference>
<organism evidence="1 2">
    <name type="scientific">Rhodopirellula baltica (strain DSM 10527 / NCIMB 13988 / SH1)</name>
    <dbReference type="NCBI Taxonomy" id="243090"/>
    <lineage>
        <taxon>Bacteria</taxon>
        <taxon>Pseudomonadati</taxon>
        <taxon>Planctomycetota</taxon>
        <taxon>Planctomycetia</taxon>
        <taxon>Pirellulales</taxon>
        <taxon>Pirellulaceae</taxon>
        <taxon>Rhodopirellula</taxon>
    </lineage>
</organism>
<protein>
    <submittedName>
        <fullName evidence="1">Uncharacterized protein</fullName>
    </submittedName>
</protein>
<reference evidence="1 2" key="1">
    <citation type="journal article" date="2003" name="Proc. Natl. Acad. Sci. U.S.A.">
        <title>Complete genome sequence of the marine planctomycete Pirellula sp. strain 1.</title>
        <authorList>
            <person name="Gloeckner F.O."/>
            <person name="Kube M."/>
            <person name="Bauer M."/>
            <person name="Teeling H."/>
            <person name="Lombardot T."/>
            <person name="Ludwig W."/>
            <person name="Gade D."/>
            <person name="Beck A."/>
            <person name="Borzym K."/>
            <person name="Heitmann K."/>
            <person name="Rabus R."/>
            <person name="Schlesner H."/>
            <person name="Amann R."/>
            <person name="Reinhardt R."/>
        </authorList>
    </citation>
    <scope>NUCLEOTIDE SEQUENCE [LARGE SCALE GENOMIC DNA]</scope>
    <source>
        <strain evidence="2">DSM 10527 / NCIMB 13988 / SH1</strain>
    </source>
</reference>
<sequence length="72" mass="8482">MFLSCGIMEQNELKLPGRRFIKTSLWGLHKSRSGEHVIRGNLSAYRNLLVISSGTFHDRRKRKFASRSHRRR</sequence>
<dbReference type="Proteomes" id="UP000001025">
    <property type="component" value="Chromosome"/>
</dbReference>
<dbReference type="KEGG" id="rba:RB10176"/>
<dbReference type="EMBL" id="BX294151">
    <property type="protein sequence ID" value="CAD78744.1"/>
    <property type="molecule type" value="Genomic_DNA"/>
</dbReference>
<keyword evidence="2" id="KW-1185">Reference proteome</keyword>
<evidence type="ECO:0000313" key="2">
    <source>
        <dbReference type="Proteomes" id="UP000001025"/>
    </source>
</evidence>
<gene>
    <name evidence="1" type="ordered locus">RB10176</name>
</gene>
<evidence type="ECO:0000313" key="1">
    <source>
        <dbReference type="EMBL" id="CAD78744.1"/>
    </source>
</evidence>